<protein>
    <submittedName>
        <fullName evidence="1">Uncharacterized protein</fullName>
    </submittedName>
</protein>
<dbReference type="EMBL" id="LCCE01000003">
    <property type="protein sequence ID" value="KKS27557.1"/>
    <property type="molecule type" value="Genomic_DNA"/>
</dbReference>
<reference evidence="1 2" key="1">
    <citation type="journal article" date="2015" name="Nature">
        <title>rRNA introns, odd ribosomes, and small enigmatic genomes across a large radiation of phyla.</title>
        <authorList>
            <person name="Brown C.T."/>
            <person name="Hug L.A."/>
            <person name="Thomas B.C."/>
            <person name="Sharon I."/>
            <person name="Castelle C.J."/>
            <person name="Singh A."/>
            <person name="Wilkins M.J."/>
            <person name="Williams K.H."/>
            <person name="Banfield J.F."/>
        </authorList>
    </citation>
    <scope>NUCLEOTIDE SEQUENCE [LARGE SCALE GENOMIC DNA]</scope>
</reference>
<proteinExistence type="predicted"/>
<organism evidence="1 2">
    <name type="scientific">Candidatus Yanofskybacteria bacterium GW2011_GWC2_41_9</name>
    <dbReference type="NCBI Taxonomy" id="1619029"/>
    <lineage>
        <taxon>Bacteria</taxon>
        <taxon>Candidatus Yanofskyibacteriota</taxon>
    </lineage>
</organism>
<evidence type="ECO:0000313" key="1">
    <source>
        <dbReference type="EMBL" id="KKS27557.1"/>
    </source>
</evidence>
<accession>A0A0G0XT35</accession>
<dbReference type="AlphaFoldDB" id="A0A0G0XT35"/>
<sequence>MDINELKKLLKKSTAVLVLDNGDPSYVILDYETYKELVLKDKSEEKEIKINNGSQMANGNGKTKETLSAIDLPQKPKEEEIEILERINKDILAIKNEIENEEKLASIDPVVDFSNTRP</sequence>
<dbReference type="Proteomes" id="UP000033859">
    <property type="component" value="Unassembled WGS sequence"/>
</dbReference>
<name>A0A0G0XT35_9BACT</name>
<comment type="caution">
    <text evidence="1">The sequence shown here is derived from an EMBL/GenBank/DDBJ whole genome shotgun (WGS) entry which is preliminary data.</text>
</comment>
<gene>
    <name evidence="1" type="ORF">UU84_C0003G0002</name>
</gene>
<evidence type="ECO:0000313" key="2">
    <source>
        <dbReference type="Proteomes" id="UP000033859"/>
    </source>
</evidence>